<dbReference type="GO" id="GO:0005886">
    <property type="term" value="C:plasma membrane"/>
    <property type="evidence" value="ECO:0007669"/>
    <property type="project" value="TreeGrafter"/>
</dbReference>
<protein>
    <recommendedName>
        <fullName evidence="8">RTA1 like protein</fullName>
    </recommendedName>
</protein>
<dbReference type="AlphaFoldDB" id="A0A0C3BZT3"/>
<sequence length="286" mass="31590">MDNGTVLPSLADESPYNYIPSRTTAIVFLAFYGVSTLLHVGQATRYRMWWLLPTACLCGLIEILGWSGRLWSSFSPLLSIPFQIEITCTIVAPTPLLAVNFVVLGEIIHRLGAQYSRLSPKWYTIIFCTCDVVSLVIQGIGGGFAATAPDLEGANRGANIMLGGIVFQLAVIVFYSILAVEYYIRYHKRAPIASKAGMQARGECTWKLKMMTYTLAFSTTLLFIRAIYRTIELSEGWNGRIISNELYFNVLDGAMVTIAMYVINFGHPGMLLGSSRDKQVDANGKA</sequence>
<dbReference type="HOGENOM" id="CLU_033465_6_0_1"/>
<reference evidence="6 7" key="1">
    <citation type="submission" date="2014-04" db="EMBL/GenBank/DDBJ databases">
        <authorList>
            <consortium name="DOE Joint Genome Institute"/>
            <person name="Kuo A."/>
            <person name="Gay G."/>
            <person name="Dore J."/>
            <person name="Kohler A."/>
            <person name="Nagy L.G."/>
            <person name="Floudas D."/>
            <person name="Copeland A."/>
            <person name="Barry K.W."/>
            <person name="Cichocki N."/>
            <person name="Veneault-Fourrey C."/>
            <person name="LaButti K."/>
            <person name="Lindquist E.A."/>
            <person name="Lipzen A."/>
            <person name="Lundell T."/>
            <person name="Morin E."/>
            <person name="Murat C."/>
            <person name="Sun H."/>
            <person name="Tunlid A."/>
            <person name="Henrissat B."/>
            <person name="Grigoriev I.V."/>
            <person name="Hibbett D.S."/>
            <person name="Martin F."/>
            <person name="Nordberg H.P."/>
            <person name="Cantor M.N."/>
            <person name="Hua S.X."/>
        </authorList>
    </citation>
    <scope>NUCLEOTIDE SEQUENCE [LARGE SCALE GENOMIC DNA]</scope>
    <source>
        <strain evidence="7">h7</strain>
    </source>
</reference>
<evidence type="ECO:0000256" key="1">
    <source>
        <dbReference type="ARBA" id="ARBA00004141"/>
    </source>
</evidence>
<evidence type="ECO:0000313" key="6">
    <source>
        <dbReference type="EMBL" id="KIM37554.1"/>
    </source>
</evidence>
<evidence type="ECO:0000256" key="2">
    <source>
        <dbReference type="ARBA" id="ARBA00022692"/>
    </source>
</evidence>
<evidence type="ECO:0000313" key="7">
    <source>
        <dbReference type="Proteomes" id="UP000053424"/>
    </source>
</evidence>
<name>A0A0C3BZT3_HEBCY</name>
<dbReference type="Proteomes" id="UP000053424">
    <property type="component" value="Unassembled WGS sequence"/>
</dbReference>
<evidence type="ECO:0000256" key="4">
    <source>
        <dbReference type="ARBA" id="ARBA00023136"/>
    </source>
</evidence>
<dbReference type="PANTHER" id="PTHR31465">
    <property type="entry name" value="PROTEIN RTA1-RELATED"/>
    <property type="match status" value="1"/>
</dbReference>
<keyword evidence="3 5" id="KW-1133">Transmembrane helix</keyword>
<accession>A0A0C3BZT3</accession>
<dbReference type="GO" id="GO:0000324">
    <property type="term" value="C:fungal-type vacuole"/>
    <property type="evidence" value="ECO:0007669"/>
    <property type="project" value="TreeGrafter"/>
</dbReference>
<keyword evidence="4 5" id="KW-0472">Membrane</keyword>
<proteinExistence type="predicted"/>
<dbReference type="InterPro" id="IPR007568">
    <property type="entry name" value="RTA1"/>
</dbReference>
<dbReference type="Pfam" id="PF04479">
    <property type="entry name" value="RTA1"/>
    <property type="match status" value="1"/>
</dbReference>
<feature type="transmembrane region" description="Helical" evidence="5">
    <location>
        <begin position="125"/>
        <end position="148"/>
    </location>
</feature>
<comment type="subcellular location">
    <subcellularLocation>
        <location evidence="1">Membrane</location>
        <topology evidence="1">Multi-pass membrane protein</topology>
    </subcellularLocation>
</comment>
<dbReference type="STRING" id="686832.A0A0C3BZT3"/>
<feature type="transmembrane region" description="Helical" evidence="5">
    <location>
        <begin position="48"/>
        <end position="68"/>
    </location>
</feature>
<dbReference type="OrthoDB" id="3358017at2759"/>
<gene>
    <name evidence="6" type="ORF">M413DRAFT_448364</name>
</gene>
<keyword evidence="7" id="KW-1185">Reference proteome</keyword>
<reference evidence="7" key="2">
    <citation type="submission" date="2015-01" db="EMBL/GenBank/DDBJ databases">
        <title>Evolutionary Origins and Diversification of the Mycorrhizal Mutualists.</title>
        <authorList>
            <consortium name="DOE Joint Genome Institute"/>
            <consortium name="Mycorrhizal Genomics Consortium"/>
            <person name="Kohler A."/>
            <person name="Kuo A."/>
            <person name="Nagy L.G."/>
            <person name="Floudas D."/>
            <person name="Copeland A."/>
            <person name="Barry K.W."/>
            <person name="Cichocki N."/>
            <person name="Veneault-Fourrey C."/>
            <person name="LaButti K."/>
            <person name="Lindquist E.A."/>
            <person name="Lipzen A."/>
            <person name="Lundell T."/>
            <person name="Morin E."/>
            <person name="Murat C."/>
            <person name="Riley R."/>
            <person name="Ohm R."/>
            <person name="Sun H."/>
            <person name="Tunlid A."/>
            <person name="Henrissat B."/>
            <person name="Grigoriev I.V."/>
            <person name="Hibbett D.S."/>
            <person name="Martin F."/>
        </authorList>
    </citation>
    <scope>NUCLEOTIDE SEQUENCE [LARGE SCALE GENOMIC DNA]</scope>
    <source>
        <strain evidence="7">h7</strain>
    </source>
</reference>
<organism evidence="6 7">
    <name type="scientific">Hebeloma cylindrosporum</name>
    <dbReference type="NCBI Taxonomy" id="76867"/>
    <lineage>
        <taxon>Eukaryota</taxon>
        <taxon>Fungi</taxon>
        <taxon>Dikarya</taxon>
        <taxon>Basidiomycota</taxon>
        <taxon>Agaricomycotina</taxon>
        <taxon>Agaricomycetes</taxon>
        <taxon>Agaricomycetidae</taxon>
        <taxon>Agaricales</taxon>
        <taxon>Agaricineae</taxon>
        <taxon>Hymenogastraceae</taxon>
        <taxon>Hebeloma</taxon>
    </lineage>
</organism>
<dbReference type="PANTHER" id="PTHR31465:SF9">
    <property type="entry name" value="SPHINGOID LONG-CHAIN BASE TRANSPORTER RSB1"/>
    <property type="match status" value="1"/>
</dbReference>
<evidence type="ECO:0000256" key="3">
    <source>
        <dbReference type="ARBA" id="ARBA00022989"/>
    </source>
</evidence>
<feature type="transmembrane region" description="Helical" evidence="5">
    <location>
        <begin position="248"/>
        <end position="266"/>
    </location>
</feature>
<feature type="transmembrane region" description="Helical" evidence="5">
    <location>
        <begin position="160"/>
        <end position="184"/>
    </location>
</feature>
<dbReference type="EMBL" id="KN831796">
    <property type="protein sequence ID" value="KIM37554.1"/>
    <property type="molecule type" value="Genomic_DNA"/>
</dbReference>
<evidence type="ECO:0008006" key="8">
    <source>
        <dbReference type="Google" id="ProtNLM"/>
    </source>
</evidence>
<feature type="transmembrane region" description="Helical" evidence="5">
    <location>
        <begin position="23"/>
        <end position="41"/>
    </location>
</feature>
<feature type="transmembrane region" description="Helical" evidence="5">
    <location>
        <begin position="80"/>
        <end position="104"/>
    </location>
</feature>
<keyword evidence="2 5" id="KW-0812">Transmembrane</keyword>
<evidence type="ECO:0000256" key="5">
    <source>
        <dbReference type="SAM" id="Phobius"/>
    </source>
</evidence>
<feature type="transmembrane region" description="Helical" evidence="5">
    <location>
        <begin position="210"/>
        <end position="228"/>
    </location>
</feature>